<dbReference type="RefSeq" id="XP_040725995.1">
    <property type="nucleotide sequence ID" value="XM_040870470.1"/>
</dbReference>
<proteinExistence type="predicted"/>
<reference evidence="1 2" key="1">
    <citation type="submission" date="2016-07" db="EMBL/GenBank/DDBJ databases">
        <title>Pervasive Adenine N6-methylation of Active Genes in Fungi.</title>
        <authorList>
            <consortium name="DOE Joint Genome Institute"/>
            <person name="Mondo S.J."/>
            <person name="Dannebaum R.O."/>
            <person name="Kuo R.C."/>
            <person name="Labutti K."/>
            <person name="Haridas S."/>
            <person name="Kuo A."/>
            <person name="Salamov A."/>
            <person name="Ahrendt S.R."/>
            <person name="Lipzen A."/>
            <person name="Sullivan W."/>
            <person name="Andreopoulos W.B."/>
            <person name="Clum A."/>
            <person name="Lindquist E."/>
            <person name="Daum C."/>
            <person name="Ramamoorthy G.K."/>
            <person name="Gryganskyi A."/>
            <person name="Culley D."/>
            <person name="Magnuson J.K."/>
            <person name="James T.Y."/>
            <person name="O'Malley M.A."/>
            <person name="Stajich J.E."/>
            <person name="Spatafora J.W."/>
            <person name="Visel A."/>
            <person name="Grigoriev I.V."/>
        </authorList>
    </citation>
    <scope>NUCLEOTIDE SEQUENCE [LARGE SCALE GENOMIC DNA]</scope>
    <source>
        <strain evidence="1 2">12-1054</strain>
    </source>
</reference>
<protein>
    <submittedName>
        <fullName evidence="1">Uncharacterized protein</fullName>
    </submittedName>
</protein>
<accession>A0A1Y2FIC0</accession>
<dbReference type="Proteomes" id="UP000193685">
    <property type="component" value="Unassembled WGS sequence"/>
</dbReference>
<keyword evidence="2" id="KW-1185">Reference proteome</keyword>
<comment type="caution">
    <text evidence="1">The sequence shown here is derived from an EMBL/GenBank/DDBJ whole genome shotgun (WGS) entry which is preliminary data.</text>
</comment>
<dbReference type="EMBL" id="MCFI01000007">
    <property type="protein sequence ID" value="ORY83700.1"/>
    <property type="molecule type" value="Genomic_DNA"/>
</dbReference>
<dbReference type="AlphaFoldDB" id="A0A1Y2FIC0"/>
<dbReference type="GeneID" id="63787069"/>
<name>A0A1Y2FIC0_PROLT</name>
<evidence type="ECO:0000313" key="2">
    <source>
        <dbReference type="Proteomes" id="UP000193685"/>
    </source>
</evidence>
<gene>
    <name evidence="1" type="ORF">BCR37DRAFT_386731</name>
</gene>
<sequence>MCQYTTAAAPRQLPFPHLYQLTGDMSWDIVLYNKTYTAEKLPSCGAEAASCVCQLSVALHRTMKETIAPGSLFGSSSGDLTAQHGASTSTQDSCILNNIVNRFELQVTSWRAQHDDQRTQFSYTDIPCDYWSNPYVYKVEEKELCIIKYQRQSDSDGIFVEGTVKWINQDWSVRSEDKFQVRPSLLTSVVVPETAETVPMDIDEWTPYSYT</sequence>
<organism evidence="1 2">
    <name type="scientific">Protomyces lactucae-debilis</name>
    <dbReference type="NCBI Taxonomy" id="2754530"/>
    <lineage>
        <taxon>Eukaryota</taxon>
        <taxon>Fungi</taxon>
        <taxon>Dikarya</taxon>
        <taxon>Ascomycota</taxon>
        <taxon>Taphrinomycotina</taxon>
        <taxon>Taphrinomycetes</taxon>
        <taxon>Taphrinales</taxon>
        <taxon>Protomycetaceae</taxon>
        <taxon>Protomyces</taxon>
    </lineage>
</organism>
<evidence type="ECO:0000313" key="1">
    <source>
        <dbReference type="EMBL" id="ORY83700.1"/>
    </source>
</evidence>